<feature type="binding site" evidence="7">
    <location>
        <position position="109"/>
    </location>
    <ligand>
        <name>FMN</name>
        <dbReference type="ChEBI" id="CHEBI:58210"/>
    </ligand>
</feature>
<evidence type="ECO:0000256" key="3">
    <source>
        <dbReference type="ARBA" id="ARBA00022643"/>
    </source>
</evidence>
<dbReference type="CDD" id="cd02809">
    <property type="entry name" value="alpha_hydroxyacid_oxid_FMN"/>
    <property type="match status" value="1"/>
</dbReference>
<sequence>MKIEQHLSLDDLARTARKRLPKGVFGYVNGGAEDQKTLDRNASAFEEYGFRPRVLAGVANRSTEIELFGTSYSIPIGIAPMGLSALCWHRGDLELARAAAAERVPFVLSAASTEPMENIAGTAPGSWYQAYLGPDRSTIMSLLDRVTAAGISVLVVTVDVPVAAQRENEIRNGFTVPLRINRQLIQGGMTRPLWLFQNLLHTIISDGVPHFENFTAKRGGKIIAGVPSNIRSGRDALCWDDIEWIRSKWRGTLLIKGILHPSDAKRARDLGADGVIVSNHGGRQLDHTIASLRALPAVAEAAKEMKVLFDGGVRRATHALMARALGADLVLVGRPMMYGLAVAGSRGVRHALNLLKKEILVDLALLGCEDINQLTPEYLQKLR</sequence>
<feature type="binding site" evidence="7">
    <location>
        <position position="131"/>
    </location>
    <ligand>
        <name>glyoxylate</name>
        <dbReference type="ChEBI" id="CHEBI:36655"/>
    </ligand>
</feature>
<keyword evidence="2 7" id="KW-0285">Flavoprotein</keyword>
<proteinExistence type="inferred from homology"/>
<dbReference type="PANTHER" id="PTHR10578:SF107">
    <property type="entry name" value="2-HYDROXYACID OXIDASE 1"/>
    <property type="match status" value="1"/>
</dbReference>
<dbReference type="InterPro" id="IPR013785">
    <property type="entry name" value="Aldolase_TIM"/>
</dbReference>
<evidence type="ECO:0000313" key="9">
    <source>
        <dbReference type="EMBL" id="KWF46725.1"/>
    </source>
</evidence>
<comment type="similarity">
    <text evidence="5">Belongs to the FMN-dependent alpha-hydroxy acid dehydrogenase family.</text>
</comment>
<feature type="binding site" evidence="7">
    <location>
        <position position="129"/>
    </location>
    <ligand>
        <name>FMN</name>
        <dbReference type="ChEBI" id="CHEBI:58210"/>
    </ligand>
</feature>
<feature type="binding site" evidence="7">
    <location>
        <position position="166"/>
    </location>
    <ligand>
        <name>glyoxylate</name>
        <dbReference type="ChEBI" id="CHEBI:36655"/>
    </ligand>
</feature>
<evidence type="ECO:0000256" key="7">
    <source>
        <dbReference type="PIRSR" id="PIRSR000138-2"/>
    </source>
</evidence>
<dbReference type="GO" id="GO:0005886">
    <property type="term" value="C:plasma membrane"/>
    <property type="evidence" value="ECO:0007669"/>
    <property type="project" value="TreeGrafter"/>
</dbReference>
<feature type="active site" description="Proton acceptor" evidence="6">
    <location>
        <position position="280"/>
    </location>
</feature>
<feature type="binding site" evidence="7">
    <location>
        <begin position="80"/>
        <end position="82"/>
    </location>
    <ligand>
        <name>FMN</name>
        <dbReference type="ChEBI" id="CHEBI:58210"/>
    </ligand>
</feature>
<dbReference type="GO" id="GO:0010181">
    <property type="term" value="F:FMN binding"/>
    <property type="evidence" value="ECO:0007669"/>
    <property type="project" value="InterPro"/>
</dbReference>
<feature type="binding site" evidence="7">
    <location>
        <position position="280"/>
    </location>
    <ligand>
        <name>glyoxylate</name>
        <dbReference type="ChEBI" id="CHEBI:36655"/>
    </ligand>
</feature>
<dbReference type="InterPro" id="IPR000262">
    <property type="entry name" value="FMN-dep_DH"/>
</dbReference>
<evidence type="ECO:0000256" key="5">
    <source>
        <dbReference type="ARBA" id="ARBA00024042"/>
    </source>
</evidence>
<dbReference type="EMBL" id="LPJV01000059">
    <property type="protein sequence ID" value="KWF46725.1"/>
    <property type="molecule type" value="Genomic_DNA"/>
</dbReference>
<reference evidence="9 10" key="1">
    <citation type="submission" date="2015-11" db="EMBL/GenBank/DDBJ databases">
        <title>Expanding the genomic diversity of Burkholderia species for the development of highly accurate diagnostics.</title>
        <authorList>
            <person name="Sahl J."/>
            <person name="Keim P."/>
            <person name="Wagner D."/>
        </authorList>
    </citation>
    <scope>NUCLEOTIDE SEQUENCE [LARGE SCALE GENOMIC DNA]</scope>
    <source>
        <strain evidence="9 10">MSMB378WGS</strain>
    </source>
</reference>
<evidence type="ECO:0000256" key="4">
    <source>
        <dbReference type="ARBA" id="ARBA00023002"/>
    </source>
</evidence>
<dbReference type="Pfam" id="PF01070">
    <property type="entry name" value="FMN_dh"/>
    <property type="match status" value="1"/>
</dbReference>
<dbReference type="Gene3D" id="3.20.20.70">
    <property type="entry name" value="Aldolase class I"/>
    <property type="match status" value="1"/>
</dbReference>
<dbReference type="Proteomes" id="UP000063236">
    <property type="component" value="Unassembled WGS sequence"/>
</dbReference>
<dbReference type="PROSITE" id="PS51349">
    <property type="entry name" value="FMN_HYDROXY_ACID_DH_2"/>
    <property type="match status" value="1"/>
</dbReference>
<name>A0AAW3P9L2_9BURK</name>
<dbReference type="RefSeq" id="WP_060188618.1">
    <property type="nucleotide sequence ID" value="NZ_LPJS01000026.1"/>
</dbReference>
<dbReference type="FunFam" id="3.20.20.70:FF:000029">
    <property type="entry name" value="L-lactate dehydrogenase"/>
    <property type="match status" value="1"/>
</dbReference>
<accession>A0AAW3P9L2</accession>
<dbReference type="PANTHER" id="PTHR10578">
    <property type="entry name" value="S -2-HYDROXY-ACID OXIDASE-RELATED"/>
    <property type="match status" value="1"/>
</dbReference>
<keyword evidence="4" id="KW-0560">Oxidoreductase</keyword>
<feature type="binding site" evidence="7">
    <location>
        <begin position="310"/>
        <end position="314"/>
    </location>
    <ligand>
        <name>FMN</name>
        <dbReference type="ChEBI" id="CHEBI:58210"/>
    </ligand>
</feature>
<dbReference type="InterPro" id="IPR008259">
    <property type="entry name" value="FMN_hydac_DH_AS"/>
</dbReference>
<organism evidence="9 10">
    <name type="scientific">Burkholderia diffusa</name>
    <dbReference type="NCBI Taxonomy" id="488732"/>
    <lineage>
        <taxon>Bacteria</taxon>
        <taxon>Pseudomonadati</taxon>
        <taxon>Pseudomonadota</taxon>
        <taxon>Betaproteobacteria</taxon>
        <taxon>Burkholderiales</taxon>
        <taxon>Burkholderiaceae</taxon>
        <taxon>Burkholderia</taxon>
        <taxon>Burkholderia cepacia complex</taxon>
    </lineage>
</organism>
<feature type="binding site" evidence="7">
    <location>
        <position position="157"/>
    </location>
    <ligand>
        <name>FMN</name>
        <dbReference type="ChEBI" id="CHEBI:58210"/>
    </ligand>
</feature>
<dbReference type="PIRSF" id="PIRSF000138">
    <property type="entry name" value="Al-hdrx_acd_dh"/>
    <property type="match status" value="1"/>
</dbReference>
<evidence type="ECO:0000259" key="8">
    <source>
        <dbReference type="PROSITE" id="PS51349"/>
    </source>
</evidence>
<feature type="binding site" evidence="7">
    <location>
        <position position="283"/>
    </location>
    <ligand>
        <name>glyoxylate</name>
        <dbReference type="ChEBI" id="CHEBI:36655"/>
    </ligand>
</feature>
<dbReference type="InterPro" id="IPR012133">
    <property type="entry name" value="Alpha-hydoxy_acid_DH_FMN"/>
</dbReference>
<gene>
    <name evidence="9" type="ORF">WL88_25780</name>
</gene>
<feature type="binding site" evidence="7">
    <location>
        <position position="256"/>
    </location>
    <ligand>
        <name>FMN</name>
        <dbReference type="ChEBI" id="CHEBI:58210"/>
    </ligand>
</feature>
<keyword evidence="3 7" id="KW-0288">FMN</keyword>
<dbReference type="GO" id="GO:0004459">
    <property type="term" value="F:L-lactate dehydrogenase (NAD+) activity"/>
    <property type="evidence" value="ECO:0007669"/>
    <property type="project" value="TreeGrafter"/>
</dbReference>
<protein>
    <submittedName>
        <fullName evidence="9">2-hydroxy-acid oxidase</fullName>
    </submittedName>
</protein>
<feature type="binding site" evidence="7">
    <location>
        <begin position="333"/>
        <end position="334"/>
    </location>
    <ligand>
        <name>FMN</name>
        <dbReference type="ChEBI" id="CHEBI:58210"/>
    </ligand>
</feature>
<dbReference type="SUPFAM" id="SSF51395">
    <property type="entry name" value="FMN-linked oxidoreductases"/>
    <property type="match status" value="1"/>
</dbReference>
<dbReference type="InterPro" id="IPR037396">
    <property type="entry name" value="FMN_HAD"/>
</dbReference>
<evidence type="ECO:0000256" key="2">
    <source>
        <dbReference type="ARBA" id="ARBA00022630"/>
    </source>
</evidence>
<dbReference type="PROSITE" id="PS00557">
    <property type="entry name" value="FMN_HYDROXY_ACID_DH_1"/>
    <property type="match status" value="1"/>
</dbReference>
<feature type="domain" description="FMN hydroxy acid dehydrogenase" evidence="8">
    <location>
        <begin position="1"/>
        <end position="383"/>
    </location>
</feature>
<dbReference type="GO" id="GO:0009060">
    <property type="term" value="P:aerobic respiration"/>
    <property type="evidence" value="ECO:0007669"/>
    <property type="project" value="TreeGrafter"/>
</dbReference>
<comment type="cofactor">
    <cofactor evidence="1">
        <name>FMN</name>
        <dbReference type="ChEBI" id="CHEBI:58210"/>
    </cofactor>
</comment>
<evidence type="ECO:0000313" key="10">
    <source>
        <dbReference type="Proteomes" id="UP000063236"/>
    </source>
</evidence>
<dbReference type="AlphaFoldDB" id="A0AAW3P9L2"/>
<feature type="binding site" evidence="7">
    <location>
        <position position="278"/>
    </location>
    <ligand>
        <name>FMN</name>
        <dbReference type="ChEBI" id="CHEBI:58210"/>
    </ligand>
</feature>
<evidence type="ECO:0000256" key="6">
    <source>
        <dbReference type="PIRSR" id="PIRSR000138-1"/>
    </source>
</evidence>
<evidence type="ECO:0000256" key="1">
    <source>
        <dbReference type="ARBA" id="ARBA00001917"/>
    </source>
</evidence>
<comment type="caution">
    <text evidence="9">The sequence shown here is derived from an EMBL/GenBank/DDBJ whole genome shotgun (WGS) entry which is preliminary data.</text>
</comment>
<feature type="binding site" evidence="7">
    <location>
        <position position="27"/>
    </location>
    <ligand>
        <name>glyoxylate</name>
        <dbReference type="ChEBI" id="CHEBI:36655"/>
    </ligand>
</feature>